<dbReference type="RefSeq" id="WP_087021648.1">
    <property type="nucleotide sequence ID" value="NZ_CP178353.1"/>
</dbReference>
<evidence type="ECO:0000313" key="14">
    <source>
        <dbReference type="Proteomes" id="UP000194903"/>
    </source>
</evidence>
<dbReference type="InterPro" id="IPR044068">
    <property type="entry name" value="CB"/>
</dbReference>
<evidence type="ECO:0000256" key="8">
    <source>
        <dbReference type="ARBA" id="ARBA00023306"/>
    </source>
</evidence>
<dbReference type="InterPro" id="IPR013762">
    <property type="entry name" value="Integrase-like_cat_sf"/>
</dbReference>
<keyword evidence="3" id="KW-0132">Cell division</keyword>
<keyword evidence="7" id="KW-0233">DNA recombination</keyword>
<evidence type="ECO:0000259" key="11">
    <source>
        <dbReference type="PROSITE" id="PS51898"/>
    </source>
</evidence>
<dbReference type="PANTHER" id="PTHR30349">
    <property type="entry name" value="PHAGE INTEGRASE-RELATED"/>
    <property type="match status" value="1"/>
</dbReference>
<keyword evidence="6 9" id="KW-0238">DNA-binding</keyword>
<dbReference type="GO" id="GO:0015074">
    <property type="term" value="P:DNA integration"/>
    <property type="evidence" value="ECO:0007669"/>
    <property type="project" value="UniProtKB-KW"/>
</dbReference>
<feature type="region of interest" description="Disordered" evidence="10">
    <location>
        <begin position="320"/>
        <end position="340"/>
    </location>
</feature>
<gene>
    <name evidence="13" type="ORF">CBW42_11560</name>
</gene>
<accession>A0A252F241</accession>
<dbReference type="InterPro" id="IPR010998">
    <property type="entry name" value="Integrase_recombinase_N"/>
</dbReference>
<dbReference type="PROSITE" id="PS51898">
    <property type="entry name" value="TYR_RECOMBINASE"/>
    <property type="match status" value="1"/>
</dbReference>
<evidence type="ECO:0000256" key="10">
    <source>
        <dbReference type="SAM" id="MobiDB-lite"/>
    </source>
</evidence>
<protein>
    <submittedName>
        <fullName evidence="13">Recombinase XerC</fullName>
    </submittedName>
</protein>
<dbReference type="InterPro" id="IPR011010">
    <property type="entry name" value="DNA_brk_join_enz"/>
</dbReference>
<dbReference type="InterPro" id="IPR002104">
    <property type="entry name" value="Integrase_catalytic"/>
</dbReference>
<dbReference type="GO" id="GO:0003677">
    <property type="term" value="F:DNA binding"/>
    <property type="evidence" value="ECO:0007669"/>
    <property type="project" value="UniProtKB-UniRule"/>
</dbReference>
<dbReference type="GO" id="GO:0051301">
    <property type="term" value="P:cell division"/>
    <property type="evidence" value="ECO:0007669"/>
    <property type="project" value="UniProtKB-KW"/>
</dbReference>
<dbReference type="Gene3D" id="1.10.150.130">
    <property type="match status" value="1"/>
</dbReference>
<keyword evidence="14" id="KW-1185">Reference proteome</keyword>
<dbReference type="GO" id="GO:0005737">
    <property type="term" value="C:cytoplasm"/>
    <property type="evidence" value="ECO:0007669"/>
    <property type="project" value="UniProtKB-SubCell"/>
</dbReference>
<evidence type="ECO:0000256" key="9">
    <source>
        <dbReference type="PROSITE-ProRule" id="PRU01248"/>
    </source>
</evidence>
<dbReference type="AlphaFoldDB" id="A0A252F241"/>
<dbReference type="GO" id="GO:0006310">
    <property type="term" value="P:DNA recombination"/>
    <property type="evidence" value="ECO:0007669"/>
    <property type="project" value="UniProtKB-KW"/>
</dbReference>
<evidence type="ECO:0000256" key="2">
    <source>
        <dbReference type="ARBA" id="ARBA00022490"/>
    </source>
</evidence>
<sequence>MKTDKQSPQILNDFLAYLYTVKGKSQKTAHEYYLDLRMFFRFIKQQRGLADDIPFDEIPITDIDIEFIRTITLSDAYAFLMYTAQDRLKHNNSDHSDVGLLSTSRARKVSALRSFFKYLTDKAHLLSHNPIQNLEYPSVRRSLPKYLTVDESIALLESVDGPYKERDYCILMLFLNCGLRVSELCGLNVSDIKENQIRVLGKGNKERMLYLNEACVDAINAYLPHRVEPNKDSDSAGALFVSRQKNRIRKTTVEHLVKKYIAQAGLDPSKFSAHKLRHTAATLMYKNGVDIRTLQDVLGHENVNTTMIYTHINDANMKDAASKNPLSSYKHKKKSSEDDE</sequence>
<keyword evidence="2" id="KW-0963">Cytoplasm</keyword>
<evidence type="ECO:0000256" key="5">
    <source>
        <dbReference type="ARBA" id="ARBA00022908"/>
    </source>
</evidence>
<dbReference type="PANTHER" id="PTHR30349:SF77">
    <property type="entry name" value="TYROSINE RECOMBINASE XERC"/>
    <property type="match status" value="1"/>
</dbReference>
<organism evidence="13 14">
    <name type="scientific">Butyricicoccus porcorum</name>
    <dbReference type="NCBI Taxonomy" id="1945634"/>
    <lineage>
        <taxon>Bacteria</taxon>
        <taxon>Bacillati</taxon>
        <taxon>Bacillota</taxon>
        <taxon>Clostridia</taxon>
        <taxon>Eubacteriales</taxon>
        <taxon>Butyricicoccaceae</taxon>
        <taxon>Butyricicoccus</taxon>
    </lineage>
</organism>
<name>A0A252F241_9FIRM</name>
<evidence type="ECO:0000313" key="13">
    <source>
        <dbReference type="EMBL" id="OUM19789.1"/>
    </source>
</evidence>
<comment type="caution">
    <text evidence="13">The sequence shown here is derived from an EMBL/GenBank/DDBJ whole genome shotgun (WGS) entry which is preliminary data.</text>
</comment>
<dbReference type="Gene3D" id="1.10.443.10">
    <property type="entry name" value="Intergrase catalytic core"/>
    <property type="match status" value="1"/>
</dbReference>
<dbReference type="PROSITE" id="PS51900">
    <property type="entry name" value="CB"/>
    <property type="match status" value="1"/>
</dbReference>
<evidence type="ECO:0000256" key="7">
    <source>
        <dbReference type="ARBA" id="ARBA00023172"/>
    </source>
</evidence>
<dbReference type="SUPFAM" id="SSF56349">
    <property type="entry name" value="DNA breaking-rejoining enzymes"/>
    <property type="match status" value="1"/>
</dbReference>
<keyword evidence="8" id="KW-0131">Cell cycle</keyword>
<dbReference type="EMBL" id="NHOC01000010">
    <property type="protein sequence ID" value="OUM19789.1"/>
    <property type="molecule type" value="Genomic_DNA"/>
</dbReference>
<comment type="subcellular location">
    <subcellularLocation>
        <location evidence="1">Cytoplasm</location>
    </subcellularLocation>
</comment>
<evidence type="ECO:0000256" key="6">
    <source>
        <dbReference type="ARBA" id="ARBA00023125"/>
    </source>
</evidence>
<proteinExistence type="predicted"/>
<evidence type="ECO:0000259" key="12">
    <source>
        <dbReference type="PROSITE" id="PS51900"/>
    </source>
</evidence>
<feature type="domain" description="Core-binding (CB)" evidence="12">
    <location>
        <begin position="5"/>
        <end position="120"/>
    </location>
</feature>
<dbReference type="InterPro" id="IPR050090">
    <property type="entry name" value="Tyrosine_recombinase_XerCD"/>
</dbReference>
<dbReference type="Pfam" id="PF00589">
    <property type="entry name" value="Phage_integrase"/>
    <property type="match status" value="1"/>
</dbReference>
<evidence type="ECO:0000256" key="4">
    <source>
        <dbReference type="ARBA" id="ARBA00022829"/>
    </source>
</evidence>
<dbReference type="OrthoDB" id="283809at2"/>
<feature type="domain" description="Tyr recombinase" evidence="11">
    <location>
        <begin position="142"/>
        <end position="322"/>
    </location>
</feature>
<keyword evidence="4" id="KW-0159">Chromosome partition</keyword>
<dbReference type="Proteomes" id="UP000194903">
    <property type="component" value="Unassembled WGS sequence"/>
</dbReference>
<dbReference type="SUPFAM" id="SSF47823">
    <property type="entry name" value="lambda integrase-like, N-terminal domain"/>
    <property type="match status" value="1"/>
</dbReference>
<evidence type="ECO:0000256" key="1">
    <source>
        <dbReference type="ARBA" id="ARBA00004496"/>
    </source>
</evidence>
<keyword evidence="5" id="KW-0229">DNA integration</keyword>
<evidence type="ECO:0000256" key="3">
    <source>
        <dbReference type="ARBA" id="ARBA00022618"/>
    </source>
</evidence>
<reference evidence="13 14" key="1">
    <citation type="submission" date="2017-05" db="EMBL/GenBank/DDBJ databases">
        <title>Butyricicoccus porcorum sp. nov. a butyrate-producing bacterium from the swine intestinal tract.</title>
        <authorList>
            <person name="Trachsel J."/>
            <person name="Humphrey S."/>
            <person name="Allen H.K."/>
        </authorList>
    </citation>
    <scope>NUCLEOTIDE SEQUENCE [LARGE SCALE GENOMIC DNA]</scope>
    <source>
        <strain evidence="13">BB10</strain>
    </source>
</reference>
<dbReference type="GO" id="GO:0007059">
    <property type="term" value="P:chromosome segregation"/>
    <property type="evidence" value="ECO:0007669"/>
    <property type="project" value="UniProtKB-KW"/>
</dbReference>